<keyword evidence="3" id="KW-1185">Reference proteome</keyword>
<proteinExistence type="predicted"/>
<evidence type="ECO:0008006" key="4">
    <source>
        <dbReference type="Google" id="ProtNLM"/>
    </source>
</evidence>
<evidence type="ECO:0000313" key="3">
    <source>
        <dbReference type="Proteomes" id="UP000199152"/>
    </source>
</evidence>
<protein>
    <recommendedName>
        <fullName evidence="4">DUF3017 domain-containing protein</fullName>
    </recommendedName>
</protein>
<feature type="transmembrane region" description="Helical" evidence="1">
    <location>
        <begin position="74"/>
        <end position="96"/>
    </location>
</feature>
<dbReference type="RefSeq" id="WP_091329880.1">
    <property type="nucleotide sequence ID" value="NZ_FOSW01000022.1"/>
</dbReference>
<dbReference type="AlphaFoldDB" id="A0A1I4LIN0"/>
<dbReference type="Proteomes" id="UP000199152">
    <property type="component" value="Unassembled WGS sequence"/>
</dbReference>
<accession>A0A1I4LIN0</accession>
<organism evidence="2 3">
    <name type="scientific">Geodermatophilus ruber</name>
    <dbReference type="NCBI Taxonomy" id="504800"/>
    <lineage>
        <taxon>Bacteria</taxon>
        <taxon>Bacillati</taxon>
        <taxon>Actinomycetota</taxon>
        <taxon>Actinomycetes</taxon>
        <taxon>Geodermatophilales</taxon>
        <taxon>Geodermatophilaceae</taxon>
        <taxon>Geodermatophilus</taxon>
    </lineage>
</organism>
<keyword evidence="1" id="KW-0472">Membrane</keyword>
<feature type="transmembrane region" description="Helical" evidence="1">
    <location>
        <begin position="44"/>
        <end position="62"/>
    </location>
</feature>
<evidence type="ECO:0000313" key="2">
    <source>
        <dbReference type="EMBL" id="SFL90686.1"/>
    </source>
</evidence>
<dbReference type="EMBL" id="FOSW01000022">
    <property type="protein sequence ID" value="SFL90686.1"/>
    <property type="molecule type" value="Genomic_DNA"/>
</dbReference>
<gene>
    <name evidence="2" type="ORF">SAMN04488085_1228</name>
</gene>
<name>A0A1I4LIN0_9ACTN</name>
<dbReference type="Pfam" id="PF11222">
    <property type="entry name" value="DUF3017"/>
    <property type="match status" value="1"/>
</dbReference>
<dbReference type="InterPro" id="IPR021385">
    <property type="entry name" value="DUF3017"/>
</dbReference>
<sequence>MTRPPLYVRRPFLAALIRQLPLLVVLVAVAVGLLLVTFEHWRRGLFVVALALVGGGLLRLLLPERRVGFLAVRSRPVDVVLMAGVGVVLGGVALAIPSA</sequence>
<keyword evidence="1" id="KW-1133">Transmembrane helix</keyword>
<dbReference type="STRING" id="504800.SAMN04488085_1228"/>
<keyword evidence="1" id="KW-0812">Transmembrane</keyword>
<feature type="transmembrane region" description="Helical" evidence="1">
    <location>
        <begin position="20"/>
        <end position="38"/>
    </location>
</feature>
<dbReference type="InParanoid" id="A0A1I4LIN0"/>
<evidence type="ECO:0000256" key="1">
    <source>
        <dbReference type="SAM" id="Phobius"/>
    </source>
</evidence>
<reference evidence="2 3" key="1">
    <citation type="submission" date="2016-10" db="EMBL/GenBank/DDBJ databases">
        <authorList>
            <person name="de Groot N.N."/>
        </authorList>
    </citation>
    <scope>NUCLEOTIDE SEQUENCE [LARGE SCALE GENOMIC DNA]</scope>
    <source>
        <strain evidence="2 3">DSM 45317</strain>
    </source>
</reference>